<gene>
    <name evidence="1" type="ORF">TVAG_119380</name>
</gene>
<accession>A2D785</accession>
<name>A2D785_TRIV3</name>
<dbReference type="KEGG" id="tva:4720840"/>
<organism evidence="1 2">
    <name type="scientific">Trichomonas vaginalis (strain ATCC PRA-98 / G3)</name>
    <dbReference type="NCBI Taxonomy" id="412133"/>
    <lineage>
        <taxon>Eukaryota</taxon>
        <taxon>Metamonada</taxon>
        <taxon>Parabasalia</taxon>
        <taxon>Trichomonadida</taxon>
        <taxon>Trichomonadidae</taxon>
        <taxon>Trichomonas</taxon>
    </lineage>
</organism>
<sequence length="105" mass="11533">MPSQKLSTPNFLMTQWDPFIGRRRSQIGVRHCCPMSATNLVKIPEDDSSATVTKSVKSVPSIKIPSTCKVAALQTLSQITGIDSMKKQLIANPIFETNEFPQNGV</sequence>
<proteinExistence type="predicted"/>
<dbReference type="AlphaFoldDB" id="A2D785"/>
<protein>
    <submittedName>
        <fullName evidence="1">Uncharacterized protein</fullName>
    </submittedName>
</protein>
<reference evidence="1" key="1">
    <citation type="submission" date="2006-10" db="EMBL/GenBank/DDBJ databases">
        <authorList>
            <person name="Amadeo P."/>
            <person name="Zhao Q."/>
            <person name="Wortman J."/>
            <person name="Fraser-Liggett C."/>
            <person name="Carlton J."/>
        </authorList>
    </citation>
    <scope>NUCLEOTIDE SEQUENCE</scope>
    <source>
        <strain evidence="1">G3</strain>
    </source>
</reference>
<dbReference type="RefSeq" id="XP_001276850.1">
    <property type="nucleotide sequence ID" value="XM_001276849.1"/>
</dbReference>
<dbReference type="VEuPathDB" id="TrichDB:TVAG_119380"/>
<dbReference type="Proteomes" id="UP000001542">
    <property type="component" value="Unassembled WGS sequence"/>
</dbReference>
<dbReference type="InParanoid" id="A2D785"/>
<evidence type="ECO:0000313" key="2">
    <source>
        <dbReference type="Proteomes" id="UP000001542"/>
    </source>
</evidence>
<evidence type="ECO:0000313" key="1">
    <source>
        <dbReference type="EMBL" id="EAY23602.1"/>
    </source>
</evidence>
<dbReference type="EMBL" id="DS113177">
    <property type="protein sequence ID" value="EAY23602.1"/>
    <property type="molecule type" value="Genomic_DNA"/>
</dbReference>
<reference evidence="1" key="2">
    <citation type="journal article" date="2007" name="Science">
        <title>Draft genome sequence of the sexually transmitted pathogen Trichomonas vaginalis.</title>
        <authorList>
            <person name="Carlton J.M."/>
            <person name="Hirt R.P."/>
            <person name="Silva J.C."/>
            <person name="Delcher A.L."/>
            <person name="Schatz M."/>
            <person name="Zhao Q."/>
            <person name="Wortman J.R."/>
            <person name="Bidwell S.L."/>
            <person name="Alsmark U.C.M."/>
            <person name="Besteiro S."/>
            <person name="Sicheritz-Ponten T."/>
            <person name="Noel C.J."/>
            <person name="Dacks J.B."/>
            <person name="Foster P.G."/>
            <person name="Simillion C."/>
            <person name="Van de Peer Y."/>
            <person name="Miranda-Saavedra D."/>
            <person name="Barton G.J."/>
            <person name="Westrop G.D."/>
            <person name="Mueller S."/>
            <person name="Dessi D."/>
            <person name="Fiori P.L."/>
            <person name="Ren Q."/>
            <person name="Paulsen I."/>
            <person name="Zhang H."/>
            <person name="Bastida-Corcuera F.D."/>
            <person name="Simoes-Barbosa A."/>
            <person name="Brown M.T."/>
            <person name="Hayes R.D."/>
            <person name="Mukherjee M."/>
            <person name="Okumura C.Y."/>
            <person name="Schneider R."/>
            <person name="Smith A.J."/>
            <person name="Vanacova S."/>
            <person name="Villalvazo M."/>
            <person name="Haas B.J."/>
            <person name="Pertea M."/>
            <person name="Feldblyum T.V."/>
            <person name="Utterback T.R."/>
            <person name="Shu C.L."/>
            <person name="Osoegawa K."/>
            <person name="de Jong P.J."/>
            <person name="Hrdy I."/>
            <person name="Horvathova L."/>
            <person name="Zubacova Z."/>
            <person name="Dolezal P."/>
            <person name="Malik S.B."/>
            <person name="Logsdon J.M. Jr."/>
            <person name="Henze K."/>
            <person name="Gupta A."/>
            <person name="Wang C.C."/>
            <person name="Dunne R.L."/>
            <person name="Upcroft J.A."/>
            <person name="Upcroft P."/>
            <person name="White O."/>
            <person name="Salzberg S.L."/>
            <person name="Tang P."/>
            <person name="Chiu C.-H."/>
            <person name="Lee Y.-S."/>
            <person name="Embley T.M."/>
            <person name="Coombs G.H."/>
            <person name="Mottram J.C."/>
            <person name="Tachezy J."/>
            <person name="Fraser-Liggett C.M."/>
            <person name="Johnson P.J."/>
        </authorList>
    </citation>
    <scope>NUCLEOTIDE SEQUENCE [LARGE SCALE GENOMIC DNA]</scope>
    <source>
        <strain evidence="1">G3</strain>
    </source>
</reference>
<keyword evidence="2" id="KW-1185">Reference proteome</keyword>
<dbReference type="VEuPathDB" id="TrichDB:TVAGG3_0992080"/>